<feature type="domain" description="UDP-N-acetylenolpyruvoylglucosamine reductase C-terminal" evidence="2">
    <location>
        <begin position="1"/>
        <end position="59"/>
    </location>
</feature>
<evidence type="ECO:0000313" key="3">
    <source>
        <dbReference type="EMBL" id="GAG33222.1"/>
    </source>
</evidence>
<name>X0XCS4_9ZZZZ</name>
<evidence type="ECO:0000259" key="2">
    <source>
        <dbReference type="Pfam" id="PF02873"/>
    </source>
</evidence>
<dbReference type="PANTHER" id="PTHR21071">
    <property type="entry name" value="UDP-N-ACETYLENOLPYRUVOYLGLUCOSAMINE REDUCTASE"/>
    <property type="match status" value="1"/>
</dbReference>
<accession>X0XCS4</accession>
<dbReference type="AlphaFoldDB" id="X0XCS4"/>
<dbReference type="GO" id="GO:0071555">
    <property type="term" value="P:cell wall organization"/>
    <property type="evidence" value="ECO:0007669"/>
    <property type="project" value="TreeGrafter"/>
</dbReference>
<dbReference type="GO" id="GO:0050660">
    <property type="term" value="F:flavin adenine dinucleotide binding"/>
    <property type="evidence" value="ECO:0007669"/>
    <property type="project" value="TreeGrafter"/>
</dbReference>
<sequence>DQAGLKGAKVGGAAVSRKHANYIVAGKGATAKDVRELIEMIRTRVHERSETFLELELEVW</sequence>
<feature type="non-terminal residue" evidence="3">
    <location>
        <position position="1"/>
    </location>
</feature>
<dbReference type="InterPro" id="IPR003170">
    <property type="entry name" value="MurB"/>
</dbReference>
<dbReference type="SUPFAM" id="SSF56194">
    <property type="entry name" value="Uridine diphospho-N-Acetylenolpyruvylglucosamine reductase, MurB, C-terminal domain"/>
    <property type="match status" value="1"/>
</dbReference>
<comment type="cofactor">
    <cofactor evidence="1">
        <name>FAD</name>
        <dbReference type="ChEBI" id="CHEBI:57692"/>
    </cofactor>
</comment>
<dbReference type="GO" id="GO:0005829">
    <property type="term" value="C:cytosol"/>
    <property type="evidence" value="ECO:0007669"/>
    <property type="project" value="TreeGrafter"/>
</dbReference>
<reference evidence="3" key="1">
    <citation type="journal article" date="2014" name="Front. Microbiol.">
        <title>High frequency of phylogenetically diverse reductive dehalogenase-homologous genes in deep subseafloor sedimentary metagenomes.</title>
        <authorList>
            <person name="Kawai M."/>
            <person name="Futagami T."/>
            <person name="Toyoda A."/>
            <person name="Takaki Y."/>
            <person name="Nishi S."/>
            <person name="Hori S."/>
            <person name="Arai W."/>
            <person name="Tsubouchi T."/>
            <person name="Morono Y."/>
            <person name="Uchiyama I."/>
            <person name="Ito T."/>
            <person name="Fujiyama A."/>
            <person name="Inagaki F."/>
            <person name="Takami H."/>
        </authorList>
    </citation>
    <scope>NUCLEOTIDE SEQUENCE</scope>
    <source>
        <strain evidence="3">Expedition CK06-06</strain>
    </source>
</reference>
<dbReference type="GO" id="GO:0008762">
    <property type="term" value="F:UDP-N-acetylmuramate dehydrogenase activity"/>
    <property type="evidence" value="ECO:0007669"/>
    <property type="project" value="InterPro"/>
</dbReference>
<gene>
    <name evidence="3" type="ORF">S01H1_73983</name>
</gene>
<evidence type="ECO:0000256" key="1">
    <source>
        <dbReference type="ARBA" id="ARBA00001974"/>
    </source>
</evidence>
<dbReference type="InterPro" id="IPR011601">
    <property type="entry name" value="MurB_C"/>
</dbReference>
<organism evidence="3">
    <name type="scientific">marine sediment metagenome</name>
    <dbReference type="NCBI Taxonomy" id="412755"/>
    <lineage>
        <taxon>unclassified sequences</taxon>
        <taxon>metagenomes</taxon>
        <taxon>ecological metagenomes</taxon>
    </lineage>
</organism>
<dbReference type="InterPro" id="IPR036635">
    <property type="entry name" value="MurB_C_sf"/>
</dbReference>
<dbReference type="PANTHER" id="PTHR21071:SF4">
    <property type="entry name" value="UDP-N-ACETYLENOLPYRUVOYLGLUCOSAMINE REDUCTASE"/>
    <property type="match status" value="1"/>
</dbReference>
<comment type="caution">
    <text evidence="3">The sequence shown here is derived from an EMBL/GenBank/DDBJ whole genome shotgun (WGS) entry which is preliminary data.</text>
</comment>
<dbReference type="EMBL" id="BARS01049460">
    <property type="protein sequence ID" value="GAG33222.1"/>
    <property type="molecule type" value="Genomic_DNA"/>
</dbReference>
<proteinExistence type="predicted"/>
<dbReference type="Pfam" id="PF02873">
    <property type="entry name" value="MurB_C"/>
    <property type="match status" value="1"/>
</dbReference>
<protein>
    <recommendedName>
        <fullName evidence="2">UDP-N-acetylenolpyruvoylglucosamine reductase C-terminal domain-containing protein</fullName>
    </recommendedName>
</protein>
<dbReference type="Gene3D" id="3.90.78.10">
    <property type="entry name" value="UDP-N-acetylenolpyruvoylglucosamine reductase, C-terminal domain"/>
    <property type="match status" value="1"/>
</dbReference>